<dbReference type="GO" id="GO:1990904">
    <property type="term" value="C:ribonucleoprotein complex"/>
    <property type="evidence" value="ECO:0007669"/>
    <property type="project" value="UniProtKB-KW"/>
</dbReference>
<accession>A0AAN8WPE0</accession>
<evidence type="ECO:0000313" key="5">
    <source>
        <dbReference type="Proteomes" id="UP001381693"/>
    </source>
</evidence>
<organism evidence="4 5">
    <name type="scientific">Halocaridina rubra</name>
    <name type="common">Hawaiian red shrimp</name>
    <dbReference type="NCBI Taxonomy" id="373956"/>
    <lineage>
        <taxon>Eukaryota</taxon>
        <taxon>Metazoa</taxon>
        <taxon>Ecdysozoa</taxon>
        <taxon>Arthropoda</taxon>
        <taxon>Crustacea</taxon>
        <taxon>Multicrustacea</taxon>
        <taxon>Malacostraca</taxon>
        <taxon>Eumalacostraca</taxon>
        <taxon>Eucarida</taxon>
        <taxon>Decapoda</taxon>
        <taxon>Pleocyemata</taxon>
        <taxon>Caridea</taxon>
        <taxon>Atyoidea</taxon>
        <taxon>Atyidae</taxon>
        <taxon>Halocaridina</taxon>
    </lineage>
</organism>
<dbReference type="GO" id="GO:0003723">
    <property type="term" value="F:RNA binding"/>
    <property type="evidence" value="ECO:0007669"/>
    <property type="project" value="UniProtKB-UniRule"/>
</dbReference>
<evidence type="ECO:0000313" key="4">
    <source>
        <dbReference type="EMBL" id="KAK7039130.1"/>
    </source>
</evidence>
<dbReference type="PANTHER" id="PTHR22792:SF132">
    <property type="entry name" value="LA-RELATED PROTEIN 1"/>
    <property type="match status" value="1"/>
</dbReference>
<reference evidence="4 5" key="1">
    <citation type="submission" date="2023-11" db="EMBL/GenBank/DDBJ databases">
        <title>Halocaridina rubra genome assembly.</title>
        <authorList>
            <person name="Smith C."/>
        </authorList>
    </citation>
    <scope>NUCLEOTIDE SEQUENCE [LARGE SCALE GENOMIC DNA]</scope>
    <source>
        <strain evidence="4">EP-1</strain>
        <tissue evidence="4">Whole</tissue>
    </source>
</reference>
<feature type="non-terminal residue" evidence="4">
    <location>
        <position position="108"/>
    </location>
</feature>
<dbReference type="PANTHER" id="PTHR22792">
    <property type="entry name" value="LUPUS LA PROTEIN-RELATED"/>
    <property type="match status" value="1"/>
</dbReference>
<dbReference type="EMBL" id="JAXCGZ010022004">
    <property type="protein sequence ID" value="KAK7039130.1"/>
    <property type="molecule type" value="Genomic_DNA"/>
</dbReference>
<dbReference type="InterPro" id="IPR036390">
    <property type="entry name" value="WH_DNA-bd_sf"/>
</dbReference>
<dbReference type="AlphaFoldDB" id="A0AAN8WPE0"/>
<protein>
    <submittedName>
        <fullName evidence="4">La ribonucleoprotein domain member 1B</fullName>
    </submittedName>
</protein>
<keyword evidence="5" id="KW-1185">Reference proteome</keyword>
<dbReference type="Pfam" id="PF05383">
    <property type="entry name" value="La"/>
    <property type="match status" value="1"/>
</dbReference>
<feature type="domain" description="HTH La-type RNA-binding" evidence="3">
    <location>
        <begin position="33"/>
        <end position="108"/>
    </location>
</feature>
<dbReference type="SUPFAM" id="SSF46785">
    <property type="entry name" value="Winged helix' DNA-binding domain"/>
    <property type="match status" value="1"/>
</dbReference>
<dbReference type="PROSITE" id="PS50961">
    <property type="entry name" value="HTH_LA"/>
    <property type="match status" value="1"/>
</dbReference>
<gene>
    <name evidence="4" type="primary">LARP1B_2</name>
    <name evidence="4" type="ORF">SK128_003351</name>
</gene>
<evidence type="ECO:0000256" key="2">
    <source>
        <dbReference type="PROSITE-ProRule" id="PRU00332"/>
    </source>
</evidence>
<dbReference type="InterPro" id="IPR045180">
    <property type="entry name" value="La_dom_prot"/>
</dbReference>
<dbReference type="Gene3D" id="1.10.10.10">
    <property type="entry name" value="Winged helix-like DNA-binding domain superfamily/Winged helix DNA-binding domain"/>
    <property type="match status" value="1"/>
</dbReference>
<dbReference type="InterPro" id="IPR006630">
    <property type="entry name" value="La_HTH"/>
</dbReference>
<dbReference type="CDD" id="cd07323">
    <property type="entry name" value="LAM"/>
    <property type="match status" value="1"/>
</dbReference>
<dbReference type="Proteomes" id="UP001381693">
    <property type="component" value="Unassembled WGS sequence"/>
</dbReference>
<dbReference type="SMART" id="SM00715">
    <property type="entry name" value="LA"/>
    <property type="match status" value="1"/>
</dbReference>
<sequence length="108" mass="12739">DQIPTYPQLPDYILQDPNVMQYFVPSIGFIFPDYSEDNVKEKIKKQVEYYFSEDNLANDIFMRRKMSKEGYIPVSLIASFNRMKQLTQDVKLIIDACKTSDKLEVKEE</sequence>
<name>A0AAN8WPE0_HALRR</name>
<proteinExistence type="predicted"/>
<keyword evidence="4" id="KW-0687">Ribonucleoprotein</keyword>
<comment type="caution">
    <text evidence="4">The sequence shown here is derived from an EMBL/GenBank/DDBJ whole genome shotgun (WGS) entry which is preliminary data.</text>
</comment>
<keyword evidence="1 2" id="KW-0694">RNA-binding</keyword>
<feature type="non-terminal residue" evidence="4">
    <location>
        <position position="1"/>
    </location>
</feature>
<evidence type="ECO:0000259" key="3">
    <source>
        <dbReference type="PROSITE" id="PS50961"/>
    </source>
</evidence>
<dbReference type="GO" id="GO:0005737">
    <property type="term" value="C:cytoplasm"/>
    <property type="evidence" value="ECO:0007669"/>
    <property type="project" value="UniProtKB-ARBA"/>
</dbReference>
<dbReference type="InterPro" id="IPR036388">
    <property type="entry name" value="WH-like_DNA-bd_sf"/>
</dbReference>
<evidence type="ECO:0000256" key="1">
    <source>
        <dbReference type="ARBA" id="ARBA00022884"/>
    </source>
</evidence>